<evidence type="ECO:0000256" key="2">
    <source>
        <dbReference type="SAM" id="Phobius"/>
    </source>
</evidence>
<feature type="transmembrane region" description="Helical" evidence="2">
    <location>
        <begin position="141"/>
        <end position="163"/>
    </location>
</feature>
<dbReference type="AlphaFoldDB" id="A0A5C3QFL7"/>
<dbReference type="Proteomes" id="UP000305067">
    <property type="component" value="Unassembled WGS sequence"/>
</dbReference>
<keyword evidence="2" id="KW-0472">Membrane</keyword>
<feature type="transmembrane region" description="Helical" evidence="2">
    <location>
        <begin position="256"/>
        <end position="280"/>
    </location>
</feature>
<organism evidence="3 4">
    <name type="scientific">Pterulicium gracile</name>
    <dbReference type="NCBI Taxonomy" id="1884261"/>
    <lineage>
        <taxon>Eukaryota</taxon>
        <taxon>Fungi</taxon>
        <taxon>Dikarya</taxon>
        <taxon>Basidiomycota</taxon>
        <taxon>Agaricomycotina</taxon>
        <taxon>Agaricomycetes</taxon>
        <taxon>Agaricomycetidae</taxon>
        <taxon>Agaricales</taxon>
        <taxon>Pleurotineae</taxon>
        <taxon>Pterulaceae</taxon>
        <taxon>Pterulicium</taxon>
    </lineage>
</organism>
<protein>
    <submittedName>
        <fullName evidence="3">Uncharacterized protein</fullName>
    </submittedName>
</protein>
<dbReference type="EMBL" id="ML178830">
    <property type="protein sequence ID" value="TFL00028.1"/>
    <property type="molecule type" value="Genomic_DNA"/>
</dbReference>
<feature type="transmembrane region" description="Helical" evidence="2">
    <location>
        <begin position="108"/>
        <end position="129"/>
    </location>
</feature>
<keyword evidence="2" id="KW-1133">Transmembrane helix</keyword>
<sequence length="366" mass="40424">MSSTLHTMVLAAAATQESPEDRSRSAMTAGSILIAICLTFGVYLPLFMGALCRLIRKPAKTYSHWIHIGVTALTGSMALMYVVSTVVYTMGMQEYPRHNDFYARRISSFFGSISGVGPIYLVCDGLVAWRAWALYPEHKKVNGALAIFGLVSLAVISTLFYAYAIPVAESPSTRYSALTERMLYLIFVPPVLSILINLVSTIAIFFKLSQIYSYAKERRMQSYKVLVILVETGLGYVIIQIASVTMFFMQAENLKISLVVSLSTMPIVAAIYPVLLINLITHQLSQPDRPPIDMTRTKDSNMRPGFEFKIQRFSSNGGSSSSDSTPRDSSAYSNVNVSRDVDGMHLARPMSGSTRVERDEEAGLGR</sequence>
<feature type="region of interest" description="Disordered" evidence="1">
    <location>
        <begin position="312"/>
        <end position="366"/>
    </location>
</feature>
<feature type="transmembrane region" description="Helical" evidence="2">
    <location>
        <begin position="64"/>
        <end position="88"/>
    </location>
</feature>
<feature type="compositionally biased region" description="Basic and acidic residues" evidence="1">
    <location>
        <begin position="355"/>
        <end position="366"/>
    </location>
</feature>
<keyword evidence="4" id="KW-1185">Reference proteome</keyword>
<evidence type="ECO:0000313" key="3">
    <source>
        <dbReference type="EMBL" id="TFL00028.1"/>
    </source>
</evidence>
<feature type="transmembrane region" description="Helical" evidence="2">
    <location>
        <begin position="183"/>
        <end position="206"/>
    </location>
</feature>
<feature type="transmembrane region" description="Helical" evidence="2">
    <location>
        <begin position="226"/>
        <end position="250"/>
    </location>
</feature>
<feature type="compositionally biased region" description="Low complexity" evidence="1">
    <location>
        <begin position="314"/>
        <end position="333"/>
    </location>
</feature>
<reference evidence="3 4" key="1">
    <citation type="journal article" date="2019" name="Nat. Ecol. Evol.">
        <title>Megaphylogeny resolves global patterns of mushroom evolution.</title>
        <authorList>
            <person name="Varga T."/>
            <person name="Krizsan K."/>
            <person name="Foldi C."/>
            <person name="Dima B."/>
            <person name="Sanchez-Garcia M."/>
            <person name="Sanchez-Ramirez S."/>
            <person name="Szollosi G.J."/>
            <person name="Szarkandi J.G."/>
            <person name="Papp V."/>
            <person name="Albert L."/>
            <person name="Andreopoulos W."/>
            <person name="Angelini C."/>
            <person name="Antonin V."/>
            <person name="Barry K.W."/>
            <person name="Bougher N.L."/>
            <person name="Buchanan P."/>
            <person name="Buyck B."/>
            <person name="Bense V."/>
            <person name="Catcheside P."/>
            <person name="Chovatia M."/>
            <person name="Cooper J."/>
            <person name="Damon W."/>
            <person name="Desjardin D."/>
            <person name="Finy P."/>
            <person name="Geml J."/>
            <person name="Haridas S."/>
            <person name="Hughes K."/>
            <person name="Justo A."/>
            <person name="Karasinski D."/>
            <person name="Kautmanova I."/>
            <person name="Kiss B."/>
            <person name="Kocsube S."/>
            <person name="Kotiranta H."/>
            <person name="LaButti K.M."/>
            <person name="Lechner B.E."/>
            <person name="Liimatainen K."/>
            <person name="Lipzen A."/>
            <person name="Lukacs Z."/>
            <person name="Mihaltcheva S."/>
            <person name="Morgado L.N."/>
            <person name="Niskanen T."/>
            <person name="Noordeloos M.E."/>
            <person name="Ohm R.A."/>
            <person name="Ortiz-Santana B."/>
            <person name="Ovrebo C."/>
            <person name="Racz N."/>
            <person name="Riley R."/>
            <person name="Savchenko A."/>
            <person name="Shiryaev A."/>
            <person name="Soop K."/>
            <person name="Spirin V."/>
            <person name="Szebenyi C."/>
            <person name="Tomsovsky M."/>
            <person name="Tulloss R.E."/>
            <person name="Uehling J."/>
            <person name="Grigoriev I.V."/>
            <person name="Vagvolgyi C."/>
            <person name="Papp T."/>
            <person name="Martin F.M."/>
            <person name="Miettinen O."/>
            <person name="Hibbett D.S."/>
            <person name="Nagy L.G."/>
        </authorList>
    </citation>
    <scope>NUCLEOTIDE SEQUENCE [LARGE SCALE GENOMIC DNA]</scope>
    <source>
        <strain evidence="3 4">CBS 309.79</strain>
    </source>
</reference>
<proteinExistence type="predicted"/>
<gene>
    <name evidence="3" type="ORF">BDV98DRAFT_605500</name>
</gene>
<keyword evidence="2" id="KW-0812">Transmembrane</keyword>
<name>A0A5C3QFL7_9AGAR</name>
<feature type="transmembrane region" description="Helical" evidence="2">
    <location>
        <begin position="29"/>
        <end position="52"/>
    </location>
</feature>
<dbReference type="OrthoDB" id="3029622at2759"/>
<evidence type="ECO:0000313" key="4">
    <source>
        <dbReference type="Proteomes" id="UP000305067"/>
    </source>
</evidence>
<accession>A0A5C3QFL7</accession>
<evidence type="ECO:0000256" key="1">
    <source>
        <dbReference type="SAM" id="MobiDB-lite"/>
    </source>
</evidence>